<evidence type="ECO:0000259" key="9">
    <source>
        <dbReference type="Pfam" id="PF06750"/>
    </source>
</evidence>
<dbReference type="EC" id="3.4.23.43" evidence="10"/>
<dbReference type="PANTHER" id="PTHR30487:SF0">
    <property type="entry name" value="PREPILIN LEADER PEPTIDASE_N-METHYLTRANSFERASE-RELATED"/>
    <property type="match status" value="1"/>
</dbReference>
<keyword evidence="3" id="KW-1003">Cell membrane</keyword>
<evidence type="ECO:0000256" key="6">
    <source>
        <dbReference type="ARBA" id="ARBA00023136"/>
    </source>
</evidence>
<feature type="transmembrane region" description="Helical" evidence="7">
    <location>
        <begin position="6"/>
        <end position="25"/>
    </location>
</feature>
<keyword evidence="10" id="KW-0378">Hydrolase</keyword>
<dbReference type="KEGG" id="paco:AACT_2828"/>
<organism evidence="10 11">
    <name type="scientific">Arcobacter acticola</name>
    <dbReference type="NCBI Taxonomy" id="1849015"/>
    <lineage>
        <taxon>Bacteria</taxon>
        <taxon>Pseudomonadati</taxon>
        <taxon>Campylobacterota</taxon>
        <taxon>Epsilonproteobacteria</taxon>
        <taxon>Campylobacterales</taxon>
        <taxon>Arcobacteraceae</taxon>
        <taxon>Arcobacter</taxon>
    </lineage>
</organism>
<evidence type="ECO:0000313" key="11">
    <source>
        <dbReference type="Proteomes" id="UP000503483"/>
    </source>
</evidence>
<evidence type="ECO:0000313" key="10">
    <source>
        <dbReference type="EMBL" id="QKE29891.1"/>
    </source>
</evidence>
<keyword evidence="6 7" id="KW-0472">Membrane</keyword>
<dbReference type="GO" id="GO:0006465">
    <property type="term" value="P:signal peptide processing"/>
    <property type="evidence" value="ECO:0007669"/>
    <property type="project" value="TreeGrafter"/>
</dbReference>
<comment type="subcellular location">
    <subcellularLocation>
        <location evidence="1">Cell membrane</location>
        <topology evidence="1">Multi-pass membrane protein</topology>
    </subcellularLocation>
</comment>
<dbReference type="EC" id="2.1.1.-" evidence="10"/>
<evidence type="ECO:0000256" key="2">
    <source>
        <dbReference type="ARBA" id="ARBA00005801"/>
    </source>
</evidence>
<sequence length="257" mass="29051">MELFSFIFGACIGSFLNVLILKLPLGESLLSNKRSKCPSCGHLIYWYHNIPILSYVFLKAKCSYCGVKISFQYFLVESISAFLTLLLFLKIGLSSEFIFMCLLSYVLIVLSFIDLKYKAAPDYLLLIALFLSFFTTNSNLLDAFKNAFLFSGALVLLNFVITFYIQNIKAKILKDESLKTQEALGEGDIPIIAMMGVILGLSSGIFAIFLAAFFAIIPSIYSNIVKKDIQTPFIPYLVLGFYVEYFFNLETFIKAFY</sequence>
<comment type="similarity">
    <text evidence="2">Belongs to the peptidase A24 family.</text>
</comment>
<dbReference type="Pfam" id="PF01478">
    <property type="entry name" value="Peptidase_A24"/>
    <property type="match status" value="1"/>
</dbReference>
<proteinExistence type="inferred from homology"/>
<keyword evidence="4 7" id="KW-0812">Transmembrane</keyword>
<dbReference type="GO" id="GO:0032259">
    <property type="term" value="P:methylation"/>
    <property type="evidence" value="ECO:0007669"/>
    <property type="project" value="UniProtKB-KW"/>
</dbReference>
<feature type="domain" description="Prepilin type IV endopeptidase peptidase" evidence="8">
    <location>
        <begin position="101"/>
        <end position="218"/>
    </location>
</feature>
<dbReference type="InterPro" id="IPR050882">
    <property type="entry name" value="Prepilin_peptidase/N-MTase"/>
</dbReference>
<evidence type="ECO:0000256" key="7">
    <source>
        <dbReference type="SAM" id="Phobius"/>
    </source>
</evidence>
<name>A0A6M8ERI7_9BACT</name>
<gene>
    <name evidence="10" type="ORF">AACT_2828</name>
</gene>
<feature type="domain" description="Prepilin peptidase A24 N-terminal" evidence="9">
    <location>
        <begin position="7"/>
        <end position="90"/>
    </location>
</feature>
<protein>
    <submittedName>
        <fullName evidence="10">Peptidase A24 N-terminal domain-containing protein, putative prepilin signal peptidase</fullName>
        <ecNumber evidence="10">2.1.1.-</ecNumber>
        <ecNumber evidence="10">3.4.23.43</ecNumber>
    </submittedName>
</protein>
<feature type="transmembrane region" description="Helical" evidence="7">
    <location>
        <begin position="122"/>
        <end position="141"/>
    </location>
</feature>
<feature type="transmembrane region" description="Helical" evidence="7">
    <location>
        <begin position="147"/>
        <end position="168"/>
    </location>
</feature>
<dbReference type="InterPro" id="IPR010627">
    <property type="entry name" value="Prepilin_pept_A24_N"/>
</dbReference>
<evidence type="ECO:0000256" key="5">
    <source>
        <dbReference type="ARBA" id="ARBA00022989"/>
    </source>
</evidence>
<keyword evidence="10" id="KW-0489">Methyltransferase</keyword>
<dbReference type="InterPro" id="IPR000045">
    <property type="entry name" value="Prepilin_IV_endopep_pep"/>
</dbReference>
<dbReference type="PANTHER" id="PTHR30487">
    <property type="entry name" value="TYPE 4 PREPILIN-LIKE PROTEINS LEADER PEPTIDE-PROCESSING ENZYME"/>
    <property type="match status" value="1"/>
</dbReference>
<evidence type="ECO:0000256" key="1">
    <source>
        <dbReference type="ARBA" id="ARBA00004651"/>
    </source>
</evidence>
<feature type="transmembrane region" description="Helical" evidence="7">
    <location>
        <begin position="233"/>
        <end position="253"/>
    </location>
</feature>
<dbReference type="RefSeq" id="WP_172128042.1">
    <property type="nucleotide sequence ID" value="NZ_CP042652.1"/>
</dbReference>
<dbReference type="GO" id="GO:0005886">
    <property type="term" value="C:plasma membrane"/>
    <property type="evidence" value="ECO:0007669"/>
    <property type="project" value="UniProtKB-SubCell"/>
</dbReference>
<dbReference type="EMBL" id="CP042652">
    <property type="protein sequence ID" value="QKE29891.1"/>
    <property type="molecule type" value="Genomic_DNA"/>
</dbReference>
<dbReference type="GO" id="GO:0004190">
    <property type="term" value="F:aspartic-type endopeptidase activity"/>
    <property type="evidence" value="ECO:0007669"/>
    <property type="project" value="UniProtKB-EC"/>
</dbReference>
<evidence type="ECO:0000256" key="3">
    <source>
        <dbReference type="ARBA" id="ARBA00022475"/>
    </source>
</evidence>
<dbReference type="AlphaFoldDB" id="A0A6M8ERI7"/>
<dbReference type="Pfam" id="PF06750">
    <property type="entry name" value="A24_N_bact"/>
    <property type="match status" value="1"/>
</dbReference>
<reference evidence="10 11" key="1">
    <citation type="submission" date="2019-08" db="EMBL/GenBank/DDBJ databases">
        <title>Complete genome sequence of Arcobacter acticola.</title>
        <authorList>
            <person name="Miller W."/>
        </authorList>
    </citation>
    <scope>NUCLEOTIDE SEQUENCE [LARGE SCALE GENOMIC DNA]</scope>
    <source>
        <strain evidence="10 11">KCTC 52212</strain>
    </source>
</reference>
<feature type="transmembrane region" description="Helical" evidence="7">
    <location>
        <begin position="189"/>
        <end position="221"/>
    </location>
</feature>
<dbReference type="Gene3D" id="1.20.120.1220">
    <property type="match status" value="1"/>
</dbReference>
<dbReference type="GO" id="GO:0008168">
    <property type="term" value="F:methyltransferase activity"/>
    <property type="evidence" value="ECO:0007669"/>
    <property type="project" value="UniProtKB-KW"/>
</dbReference>
<feature type="transmembrane region" description="Helical" evidence="7">
    <location>
        <begin position="97"/>
        <end position="115"/>
    </location>
</feature>
<keyword evidence="10" id="KW-0808">Transferase</keyword>
<keyword evidence="11" id="KW-1185">Reference proteome</keyword>
<accession>A0A6M8ERI7</accession>
<evidence type="ECO:0000259" key="8">
    <source>
        <dbReference type="Pfam" id="PF01478"/>
    </source>
</evidence>
<evidence type="ECO:0000256" key="4">
    <source>
        <dbReference type="ARBA" id="ARBA00022692"/>
    </source>
</evidence>
<dbReference type="Proteomes" id="UP000503483">
    <property type="component" value="Chromosome"/>
</dbReference>
<keyword evidence="5 7" id="KW-1133">Transmembrane helix</keyword>